<evidence type="ECO:0000313" key="5">
    <source>
        <dbReference type="EMBL" id="QDV38770.1"/>
    </source>
</evidence>
<dbReference type="SUPFAM" id="SSF158997">
    <property type="entry name" value="Trm112p-like"/>
    <property type="match status" value="1"/>
</dbReference>
<dbReference type="EC" id="2.1.1.222" evidence="5"/>
<reference evidence="5 6" key="1">
    <citation type="submission" date="2019-02" db="EMBL/GenBank/DDBJ databases">
        <title>Deep-cultivation of Planctomycetes and their phenomic and genomic characterization uncovers novel biology.</title>
        <authorList>
            <person name="Wiegand S."/>
            <person name="Jogler M."/>
            <person name="Boedeker C."/>
            <person name="Pinto D."/>
            <person name="Vollmers J."/>
            <person name="Rivas-Marin E."/>
            <person name="Kohn T."/>
            <person name="Peeters S.H."/>
            <person name="Heuer A."/>
            <person name="Rast P."/>
            <person name="Oberbeckmann S."/>
            <person name="Bunk B."/>
            <person name="Jeske O."/>
            <person name="Meyerdierks A."/>
            <person name="Storesund J.E."/>
            <person name="Kallscheuer N."/>
            <person name="Luecker S."/>
            <person name="Lage O.M."/>
            <person name="Pohl T."/>
            <person name="Merkel B.J."/>
            <person name="Hornburger P."/>
            <person name="Mueller R.-W."/>
            <person name="Bruemmer F."/>
            <person name="Labrenz M."/>
            <person name="Spormann A.M."/>
            <person name="Op den Camp H."/>
            <person name="Overmann J."/>
            <person name="Amann R."/>
            <person name="Jetten M.S.M."/>
            <person name="Mascher T."/>
            <person name="Medema M.H."/>
            <person name="Devos D.P."/>
            <person name="Kaster A.-K."/>
            <person name="Ovreas L."/>
            <person name="Rohde M."/>
            <person name="Galperin M.Y."/>
            <person name="Jogler C."/>
        </authorList>
    </citation>
    <scope>NUCLEOTIDE SEQUENCE [LARGE SCALE GENOMIC DNA]</scope>
    <source>
        <strain evidence="5 6">ElP</strain>
    </source>
</reference>
<dbReference type="EMBL" id="CP036426">
    <property type="protein sequence ID" value="QDV38770.1"/>
    <property type="molecule type" value="Genomic_DNA"/>
</dbReference>
<sequence length="316" mass="34619">MNPELLALLRCPRCRGRLELAPEGDAALRCVGCSASFPVADGVPRLAGEAYVASFGRQWNRYDVARDEEDEAVFRAKTGVDPRGLSGRLVLDAGCGGGRYARLLGGFGARVVGVDLSDAVDKAARLTAEFPDVAIIQADLLDLPLVDSAFDLVFSIGVLHHSPDPRLAFSQVARRVKPGGRLAVWLYRRNTPPQEWLNSAIRTVTTRTPPGVLEPLGAGLGVLGSVPVLNRTLNKVFNFSNHPDWTLRVCDNFDWYAPAYQSHHTLPELRRWFEEEGFTDLVELRPQKAGRLYDWAYDRDLIIGSGVNVAGTRAGA</sequence>
<evidence type="ECO:0000256" key="3">
    <source>
        <dbReference type="ARBA" id="ARBA00022691"/>
    </source>
</evidence>
<dbReference type="Gene3D" id="2.20.25.10">
    <property type="match status" value="1"/>
</dbReference>
<dbReference type="KEGG" id="tpla:ElP_67270"/>
<evidence type="ECO:0000256" key="1">
    <source>
        <dbReference type="ARBA" id="ARBA00022603"/>
    </source>
</evidence>
<dbReference type="Proteomes" id="UP000317835">
    <property type="component" value="Chromosome"/>
</dbReference>
<protein>
    <submittedName>
        <fullName evidence="5">Ubiquinone biosynthesis O-methyltransferase</fullName>
        <ecNumber evidence="5">2.1.1.222</ecNumber>
    </submittedName>
</protein>
<keyword evidence="2 5" id="KW-0808">Transferase</keyword>
<dbReference type="InterPro" id="IPR029063">
    <property type="entry name" value="SAM-dependent_MTases_sf"/>
</dbReference>
<evidence type="ECO:0000259" key="4">
    <source>
        <dbReference type="Pfam" id="PF08241"/>
    </source>
</evidence>
<proteinExistence type="predicted"/>
<dbReference type="Pfam" id="PF08241">
    <property type="entry name" value="Methyltransf_11"/>
    <property type="match status" value="1"/>
</dbReference>
<dbReference type="CDD" id="cd02440">
    <property type="entry name" value="AdoMet_MTases"/>
    <property type="match status" value="1"/>
</dbReference>
<keyword evidence="5" id="KW-0830">Ubiquinone</keyword>
<dbReference type="GO" id="GO:0008757">
    <property type="term" value="F:S-adenosylmethionine-dependent methyltransferase activity"/>
    <property type="evidence" value="ECO:0007669"/>
    <property type="project" value="InterPro"/>
</dbReference>
<name>A0A518HD61_9BACT</name>
<keyword evidence="1 5" id="KW-0489">Methyltransferase</keyword>
<dbReference type="AlphaFoldDB" id="A0A518HD61"/>
<dbReference type="GO" id="GO:0032259">
    <property type="term" value="P:methylation"/>
    <property type="evidence" value="ECO:0007669"/>
    <property type="project" value="UniProtKB-KW"/>
</dbReference>
<gene>
    <name evidence="5" type="primary">ubiG_4</name>
    <name evidence="5" type="ORF">ElP_67270</name>
</gene>
<keyword evidence="6" id="KW-1185">Reference proteome</keyword>
<dbReference type="GO" id="GO:0102208">
    <property type="term" value="F:2-polyprenyl-6-hydroxyphenol methylase activity"/>
    <property type="evidence" value="ECO:0007669"/>
    <property type="project" value="UniProtKB-EC"/>
</dbReference>
<evidence type="ECO:0000313" key="6">
    <source>
        <dbReference type="Proteomes" id="UP000317835"/>
    </source>
</evidence>
<accession>A0A518HD61</accession>
<dbReference type="Gene3D" id="3.40.50.150">
    <property type="entry name" value="Vaccinia Virus protein VP39"/>
    <property type="match status" value="1"/>
</dbReference>
<keyword evidence="3" id="KW-0949">S-adenosyl-L-methionine</keyword>
<feature type="domain" description="Methyltransferase type 11" evidence="4">
    <location>
        <begin position="91"/>
        <end position="183"/>
    </location>
</feature>
<dbReference type="PANTHER" id="PTHR43464">
    <property type="entry name" value="METHYLTRANSFERASE"/>
    <property type="match status" value="1"/>
</dbReference>
<dbReference type="PANTHER" id="PTHR43464:SF19">
    <property type="entry name" value="UBIQUINONE BIOSYNTHESIS O-METHYLTRANSFERASE, MITOCHONDRIAL"/>
    <property type="match status" value="1"/>
</dbReference>
<organism evidence="5 6">
    <name type="scientific">Tautonia plasticadhaerens</name>
    <dbReference type="NCBI Taxonomy" id="2527974"/>
    <lineage>
        <taxon>Bacteria</taxon>
        <taxon>Pseudomonadati</taxon>
        <taxon>Planctomycetota</taxon>
        <taxon>Planctomycetia</taxon>
        <taxon>Isosphaerales</taxon>
        <taxon>Isosphaeraceae</taxon>
        <taxon>Tautonia</taxon>
    </lineage>
</organism>
<dbReference type="SUPFAM" id="SSF53335">
    <property type="entry name" value="S-adenosyl-L-methionine-dependent methyltransferases"/>
    <property type="match status" value="1"/>
</dbReference>
<dbReference type="InterPro" id="IPR005651">
    <property type="entry name" value="Trm112-like"/>
</dbReference>
<dbReference type="Pfam" id="PF03966">
    <property type="entry name" value="Trm112p"/>
    <property type="match status" value="1"/>
</dbReference>
<evidence type="ECO:0000256" key="2">
    <source>
        <dbReference type="ARBA" id="ARBA00022679"/>
    </source>
</evidence>
<dbReference type="InterPro" id="IPR013216">
    <property type="entry name" value="Methyltransf_11"/>
</dbReference>